<accession>A0ABT8ACI4</accession>
<dbReference type="EMBL" id="JAUFPN010000184">
    <property type="protein sequence ID" value="MDN3567044.1"/>
    <property type="molecule type" value="Genomic_DNA"/>
</dbReference>
<comment type="similarity">
    <text evidence="1">Belongs to the glycosyl hydrolase 16 family.</text>
</comment>
<evidence type="ECO:0000313" key="5">
    <source>
        <dbReference type="Proteomes" id="UP001529369"/>
    </source>
</evidence>
<evidence type="ECO:0000256" key="2">
    <source>
        <dbReference type="SAM" id="MobiDB-lite"/>
    </source>
</evidence>
<keyword evidence="5" id="KW-1185">Reference proteome</keyword>
<organism evidence="4 5">
    <name type="scientific">Paeniroseomonas aquatica</name>
    <dbReference type="NCBI Taxonomy" id="373043"/>
    <lineage>
        <taxon>Bacteria</taxon>
        <taxon>Pseudomonadati</taxon>
        <taxon>Pseudomonadota</taxon>
        <taxon>Alphaproteobacteria</taxon>
        <taxon>Acetobacterales</taxon>
        <taxon>Acetobacteraceae</taxon>
        <taxon>Paeniroseomonas</taxon>
    </lineage>
</organism>
<feature type="compositionally biased region" description="Pro residues" evidence="2">
    <location>
        <begin position="209"/>
        <end position="224"/>
    </location>
</feature>
<name>A0ABT8ACI4_9PROT</name>
<gene>
    <name evidence="4" type="ORF">QWZ14_21910</name>
</gene>
<proteinExistence type="inferred from homology"/>
<dbReference type="Proteomes" id="UP001529369">
    <property type="component" value="Unassembled WGS sequence"/>
</dbReference>
<dbReference type="SUPFAM" id="SSF49899">
    <property type="entry name" value="Concanavalin A-like lectins/glucanases"/>
    <property type="match status" value="1"/>
</dbReference>
<feature type="domain" description="GH16" evidence="3">
    <location>
        <begin position="1"/>
        <end position="198"/>
    </location>
</feature>
<dbReference type="PROSITE" id="PS51762">
    <property type="entry name" value="GH16_2"/>
    <property type="match status" value="1"/>
</dbReference>
<dbReference type="InterPro" id="IPR000757">
    <property type="entry name" value="Beta-glucanase-like"/>
</dbReference>
<reference evidence="5" key="1">
    <citation type="journal article" date="2019" name="Int. J. Syst. Evol. Microbiol.">
        <title>The Global Catalogue of Microorganisms (GCM) 10K type strain sequencing project: providing services to taxonomists for standard genome sequencing and annotation.</title>
        <authorList>
            <consortium name="The Broad Institute Genomics Platform"/>
            <consortium name="The Broad Institute Genome Sequencing Center for Infectious Disease"/>
            <person name="Wu L."/>
            <person name="Ma J."/>
        </authorList>
    </citation>
    <scope>NUCLEOTIDE SEQUENCE [LARGE SCALE GENOMIC DNA]</scope>
    <source>
        <strain evidence="5">CECT 7131</strain>
    </source>
</reference>
<evidence type="ECO:0000313" key="4">
    <source>
        <dbReference type="EMBL" id="MDN3567044.1"/>
    </source>
</evidence>
<dbReference type="Gene3D" id="2.60.120.200">
    <property type="match status" value="1"/>
</dbReference>
<dbReference type="InterPro" id="IPR013320">
    <property type="entry name" value="ConA-like_dom_sf"/>
</dbReference>
<evidence type="ECO:0000256" key="1">
    <source>
        <dbReference type="ARBA" id="ARBA00006865"/>
    </source>
</evidence>
<dbReference type="Pfam" id="PF00722">
    <property type="entry name" value="Glyco_hydro_16"/>
    <property type="match status" value="1"/>
</dbReference>
<dbReference type="RefSeq" id="WP_290319046.1">
    <property type="nucleotide sequence ID" value="NZ_JAUFPN010000184.1"/>
</dbReference>
<feature type="region of interest" description="Disordered" evidence="2">
    <location>
        <begin position="204"/>
        <end position="224"/>
    </location>
</feature>
<protein>
    <submittedName>
        <fullName evidence="4">Family 16 glycosylhydrolase</fullName>
    </submittedName>
</protein>
<comment type="caution">
    <text evidence="4">The sequence shown here is derived from an EMBL/GenBank/DDBJ whole genome shotgun (WGS) entry which is preliminary data.</text>
</comment>
<sequence>MATTSPTSAVETDRPLHESFDNGIGVFTDNWNVDASVPGQVTLRGTSGLMQQAVSTSSGQGYGTYTINAKFEGTMPGPAIILWPGDNHWPGQEINLAEVTNDGTGRIYGALHWDDNGDHAVTDIYEGVLTGVFHEFKLIWEPNHLTYLVDGVKQAEFTQYVPIDYDHGGMNNVIGWLNTSYETSMTVTDVDYVPLGVAGTPVAQLPATDPTPSPAPAPSTPTPTVPVAAPAAAIDWDALAAQAAANFAATGHWYYDMPAAEGTAATPQPAQPAAPAEAPVDWYALAAQAEANYAATGHWFY</sequence>
<evidence type="ECO:0000259" key="3">
    <source>
        <dbReference type="PROSITE" id="PS51762"/>
    </source>
</evidence>